<protein>
    <submittedName>
        <fullName evidence="1">Uncharacterized protein</fullName>
    </submittedName>
</protein>
<proteinExistence type="predicted"/>
<organism evidence="1 2">
    <name type="scientific">Brachionus plicatilis</name>
    <name type="common">Marine rotifer</name>
    <name type="synonym">Brachionus muelleri</name>
    <dbReference type="NCBI Taxonomy" id="10195"/>
    <lineage>
        <taxon>Eukaryota</taxon>
        <taxon>Metazoa</taxon>
        <taxon>Spiralia</taxon>
        <taxon>Gnathifera</taxon>
        <taxon>Rotifera</taxon>
        <taxon>Eurotatoria</taxon>
        <taxon>Monogononta</taxon>
        <taxon>Pseudotrocha</taxon>
        <taxon>Ploima</taxon>
        <taxon>Brachionidae</taxon>
        <taxon>Brachionus</taxon>
    </lineage>
</organism>
<feature type="non-terminal residue" evidence="1">
    <location>
        <position position="1"/>
    </location>
</feature>
<sequence>TCSNFGLKNPLTKPLENQQKITFSENIQSFLLTLISNKNDHKSDKKLPSRYSHIKLCFVVNYTHRVINLDENNNPALYSQRNFHDYTECRFELIEYTSVSAFSKIKIKINKITLKTSDIALLLIM</sequence>
<dbReference type="EMBL" id="REGN01014188">
    <property type="protein sequence ID" value="RMZ92942.1"/>
    <property type="molecule type" value="Genomic_DNA"/>
</dbReference>
<dbReference type="AlphaFoldDB" id="A0A3M7P1E1"/>
<comment type="caution">
    <text evidence="1">The sequence shown here is derived from an EMBL/GenBank/DDBJ whole genome shotgun (WGS) entry which is preliminary data.</text>
</comment>
<dbReference type="Proteomes" id="UP000276133">
    <property type="component" value="Unassembled WGS sequence"/>
</dbReference>
<gene>
    <name evidence="1" type="ORF">BpHYR1_016220</name>
</gene>
<name>A0A3M7P1E1_BRAPC</name>
<evidence type="ECO:0000313" key="1">
    <source>
        <dbReference type="EMBL" id="RMZ92942.1"/>
    </source>
</evidence>
<evidence type="ECO:0000313" key="2">
    <source>
        <dbReference type="Proteomes" id="UP000276133"/>
    </source>
</evidence>
<keyword evidence="2" id="KW-1185">Reference proteome</keyword>
<accession>A0A3M7P1E1</accession>
<feature type="non-terminal residue" evidence="1">
    <location>
        <position position="125"/>
    </location>
</feature>
<reference evidence="1 2" key="1">
    <citation type="journal article" date="2018" name="Sci. Rep.">
        <title>Genomic signatures of local adaptation to the degree of environmental predictability in rotifers.</title>
        <authorList>
            <person name="Franch-Gras L."/>
            <person name="Hahn C."/>
            <person name="Garcia-Roger E.M."/>
            <person name="Carmona M.J."/>
            <person name="Serra M."/>
            <person name="Gomez A."/>
        </authorList>
    </citation>
    <scope>NUCLEOTIDE SEQUENCE [LARGE SCALE GENOMIC DNA]</scope>
    <source>
        <strain evidence="1">HYR1</strain>
    </source>
</reference>